<protein>
    <submittedName>
        <fullName evidence="1">Uncharacterized protein</fullName>
    </submittedName>
</protein>
<organism evidence="1 2">
    <name type="scientific">Caenorhabditis angaria</name>
    <dbReference type="NCBI Taxonomy" id="860376"/>
    <lineage>
        <taxon>Eukaryota</taxon>
        <taxon>Metazoa</taxon>
        <taxon>Ecdysozoa</taxon>
        <taxon>Nematoda</taxon>
        <taxon>Chromadorea</taxon>
        <taxon>Rhabditida</taxon>
        <taxon>Rhabditina</taxon>
        <taxon>Rhabditomorpha</taxon>
        <taxon>Rhabditoidea</taxon>
        <taxon>Rhabditidae</taxon>
        <taxon>Peloderinae</taxon>
        <taxon>Caenorhabditis</taxon>
    </lineage>
</organism>
<name>A0A9P1IXH3_9PELO</name>
<evidence type="ECO:0000313" key="1">
    <source>
        <dbReference type="EMBL" id="CAI5452521.1"/>
    </source>
</evidence>
<evidence type="ECO:0000313" key="2">
    <source>
        <dbReference type="Proteomes" id="UP001152747"/>
    </source>
</evidence>
<dbReference type="EMBL" id="CANHGI010000005">
    <property type="protein sequence ID" value="CAI5452521.1"/>
    <property type="molecule type" value="Genomic_DNA"/>
</dbReference>
<dbReference type="OrthoDB" id="5789076at2759"/>
<dbReference type="Proteomes" id="UP001152747">
    <property type="component" value="Unassembled WGS sequence"/>
</dbReference>
<accession>A0A9P1IXH3</accession>
<keyword evidence="2" id="KW-1185">Reference proteome</keyword>
<sequence length="101" mass="11247">MIPEFPLPPTDADFYKSQIYQLPPMFGHSVTVPKLVESSSIFSSNSIENRIDMNQAVKSAKVSHNIRSNLFNSKSSMTKNNSNIITTSNLFSKLIPKLATL</sequence>
<gene>
    <name evidence="1" type="ORF">CAMP_LOCUS15158</name>
</gene>
<dbReference type="AlphaFoldDB" id="A0A9P1IXH3"/>
<proteinExistence type="predicted"/>
<comment type="caution">
    <text evidence="1">The sequence shown here is derived from an EMBL/GenBank/DDBJ whole genome shotgun (WGS) entry which is preliminary data.</text>
</comment>
<reference evidence="1" key="1">
    <citation type="submission" date="2022-11" db="EMBL/GenBank/DDBJ databases">
        <authorList>
            <person name="Kikuchi T."/>
        </authorList>
    </citation>
    <scope>NUCLEOTIDE SEQUENCE</scope>
    <source>
        <strain evidence="1">PS1010</strain>
    </source>
</reference>